<dbReference type="InterPro" id="IPR036565">
    <property type="entry name" value="Mur-like_cat_sf"/>
</dbReference>
<dbReference type="InterPro" id="IPR011761">
    <property type="entry name" value="ATP-grasp"/>
</dbReference>
<protein>
    <submittedName>
        <fullName evidence="6">Cyanophycin synthetase</fullName>
    </submittedName>
</protein>
<proteinExistence type="predicted"/>
<accession>A0A809R0I1</accession>
<keyword evidence="3 4" id="KW-0067">ATP-binding</keyword>
<dbReference type="InterPro" id="IPR044019">
    <property type="entry name" value="Cyanophycin_syn_N"/>
</dbReference>
<dbReference type="NCBIfam" id="TIGR02068">
    <property type="entry name" value="cya_phycin_syn"/>
    <property type="match status" value="1"/>
</dbReference>
<dbReference type="EMBL" id="AP021857">
    <property type="protein sequence ID" value="BBO20278.1"/>
    <property type="molecule type" value="Genomic_DNA"/>
</dbReference>
<feature type="domain" description="ATP-grasp" evidence="5">
    <location>
        <begin position="224"/>
        <end position="475"/>
    </location>
</feature>
<evidence type="ECO:0000256" key="1">
    <source>
        <dbReference type="ARBA" id="ARBA00022598"/>
    </source>
</evidence>
<evidence type="ECO:0000256" key="2">
    <source>
        <dbReference type="ARBA" id="ARBA00022741"/>
    </source>
</evidence>
<dbReference type="Gene3D" id="3.40.1190.10">
    <property type="entry name" value="Mur-like, catalytic domain"/>
    <property type="match status" value="1"/>
</dbReference>
<dbReference type="Pfam" id="PF13549">
    <property type="entry name" value="ATP-grasp_5"/>
    <property type="match status" value="1"/>
</dbReference>
<dbReference type="PANTHER" id="PTHR23135:SF18">
    <property type="entry name" value="CYANOPHYCIN SYNTHETASE"/>
    <property type="match status" value="1"/>
</dbReference>
<dbReference type="SUPFAM" id="SSF56059">
    <property type="entry name" value="Glutathione synthetase ATP-binding domain-like"/>
    <property type="match status" value="1"/>
</dbReference>
<sequence>MKFKDIELLRITPLRGPTMWTYRPIIEAWVDIGELEDWPSNKIPGFYERLSSWLPSLIEHRCSEGDRGGFLQRLREGTWAAHILEHVTLELQNLAGQRTGFGKARQTSKPGIYKVVVRSRQEQVTRACLTAGRDLVMAAINDSHYDVPGTIEKLRELADKLCLGPSTTSIVDAAGERGIPFIRLNEGNLVQLGYGARQRRIWTAETDSTSAIAESISRDKDLTKTLLASCGLPIPEGRVVDGPEDAWDAAQDIGLPVAVKPTDANHARGITLEITTREEIEAAYHLALKEGSEVMVERSIPGVEHRLLVVGNRVVAASRGETAQVIGDGKSTIVQLIENQINSDPRCGEDESFPLEPLLLEREPTVVLELERQGYNADSVPPAGKRVLLRRYGQLADDVTDDVHPAVAEAATLAARVVGLDIAGVDIVAEDISRPLDEQRGAIVEVNAGPGLLMHLKPAKGKPRPVGEAIADSLFPSGGKGRIPIVGIAGTQGTNLIARLVAWLLQLTGKHVGLACRDGLFLDKRQVEKKDSANWAAGQRLLINRSVEAAVFENGPAMILGEGIAYDRCQVGIVTDAEGAETLGEFDIHTVDQLYHVLRTQVDIVLPEGVAVLNAADPHVVRMAELCDGEVIFYGLGAELPAIVAHRAKGGRALYLRDNRIMLATGAVEGPFLELPVLANGKDDTDNHRAASLLAAVGAAVALDIPVEMIRVGIETFEQDRNGKRPARSRPRRVANQ</sequence>
<dbReference type="PANTHER" id="PTHR23135">
    <property type="entry name" value="MUR LIGASE FAMILY MEMBER"/>
    <property type="match status" value="1"/>
</dbReference>
<keyword evidence="1" id="KW-0436">Ligase</keyword>
<dbReference type="KEGG" id="ddz:DSYM_09770"/>
<dbReference type="NCBIfam" id="NF010623">
    <property type="entry name" value="PRK14016.1"/>
    <property type="match status" value="1"/>
</dbReference>
<evidence type="ECO:0000256" key="3">
    <source>
        <dbReference type="ARBA" id="ARBA00022840"/>
    </source>
</evidence>
<evidence type="ECO:0000259" key="5">
    <source>
        <dbReference type="PROSITE" id="PS50975"/>
    </source>
</evidence>
<dbReference type="PROSITE" id="PS50975">
    <property type="entry name" value="ATP_GRASP"/>
    <property type="match status" value="1"/>
</dbReference>
<dbReference type="GO" id="GO:0005524">
    <property type="term" value="F:ATP binding"/>
    <property type="evidence" value="ECO:0007669"/>
    <property type="project" value="UniProtKB-UniRule"/>
</dbReference>
<dbReference type="GO" id="GO:0046872">
    <property type="term" value="F:metal ion binding"/>
    <property type="evidence" value="ECO:0007669"/>
    <property type="project" value="InterPro"/>
</dbReference>
<dbReference type="InterPro" id="IPR011810">
    <property type="entry name" value="Cya_phycin_syn"/>
</dbReference>
<evidence type="ECO:0000313" key="6">
    <source>
        <dbReference type="EMBL" id="BBO20278.1"/>
    </source>
</evidence>
<dbReference type="GO" id="GO:0016874">
    <property type="term" value="F:ligase activity"/>
    <property type="evidence" value="ECO:0007669"/>
    <property type="project" value="UniProtKB-KW"/>
</dbReference>
<keyword evidence="2 4" id="KW-0547">Nucleotide-binding</keyword>
<name>A0A809R0I1_9PROT</name>
<dbReference type="Proteomes" id="UP000662914">
    <property type="component" value="Chromosome"/>
</dbReference>
<evidence type="ECO:0000256" key="4">
    <source>
        <dbReference type="PROSITE-ProRule" id="PRU00409"/>
    </source>
</evidence>
<dbReference type="SUPFAM" id="SSF53623">
    <property type="entry name" value="MurD-like peptide ligases, catalytic domain"/>
    <property type="match status" value="1"/>
</dbReference>
<evidence type="ECO:0000313" key="7">
    <source>
        <dbReference type="Proteomes" id="UP000662914"/>
    </source>
</evidence>
<reference evidence="6" key="1">
    <citation type="journal article" name="DNA Res.">
        <title>The physiological potential of anammox bacteria as revealed by their core genome structure.</title>
        <authorList>
            <person name="Okubo T."/>
            <person name="Toyoda A."/>
            <person name="Fukuhara K."/>
            <person name="Uchiyama I."/>
            <person name="Harigaya Y."/>
            <person name="Kuroiwa M."/>
            <person name="Suzuki T."/>
            <person name="Murakami Y."/>
            <person name="Suwa Y."/>
            <person name="Takami H."/>
        </authorList>
    </citation>
    <scope>NUCLEOTIDE SEQUENCE</scope>
    <source>
        <strain evidence="6">317325-3</strain>
    </source>
</reference>
<dbReference type="Gene3D" id="3.30.470.20">
    <property type="entry name" value="ATP-grasp fold, B domain"/>
    <property type="match status" value="2"/>
</dbReference>
<dbReference type="AlphaFoldDB" id="A0A809R0I1"/>
<organism evidence="6 7">
    <name type="scientific">Candidatus Desulfobacillus denitrificans</name>
    <dbReference type="NCBI Taxonomy" id="2608985"/>
    <lineage>
        <taxon>Bacteria</taxon>
        <taxon>Pseudomonadati</taxon>
        <taxon>Pseudomonadota</taxon>
        <taxon>Betaproteobacteria</taxon>
        <taxon>Candidatus Desulfobacillus</taxon>
    </lineage>
</organism>
<dbReference type="Pfam" id="PF18921">
    <property type="entry name" value="Cyanophycin_syn"/>
    <property type="match status" value="1"/>
</dbReference>
<gene>
    <name evidence="6" type="ORF">DSYM_09770</name>
</gene>